<proteinExistence type="predicted"/>
<gene>
    <name evidence="2" type="ORF">IRI77_32530</name>
</gene>
<name>A0A7S7NPP4_PALFE</name>
<dbReference type="AlphaFoldDB" id="A0A7S7NPP4"/>
<dbReference type="Proteomes" id="UP000593892">
    <property type="component" value="Chromosome"/>
</dbReference>
<dbReference type="InterPro" id="IPR013783">
    <property type="entry name" value="Ig-like_fold"/>
</dbReference>
<evidence type="ECO:0000313" key="2">
    <source>
        <dbReference type="EMBL" id="QOY87435.1"/>
    </source>
</evidence>
<dbReference type="KEGG" id="pfer:IRI77_32530"/>
<accession>A0A7S7NPP4</accession>
<feature type="signal peptide" evidence="1">
    <location>
        <begin position="1"/>
        <end position="18"/>
    </location>
</feature>
<evidence type="ECO:0008006" key="4">
    <source>
        <dbReference type="Google" id="ProtNLM"/>
    </source>
</evidence>
<organism evidence="2 3">
    <name type="scientific">Paludibaculum fermentans</name>
    <dbReference type="NCBI Taxonomy" id="1473598"/>
    <lineage>
        <taxon>Bacteria</taxon>
        <taxon>Pseudomonadati</taxon>
        <taxon>Acidobacteriota</taxon>
        <taxon>Terriglobia</taxon>
        <taxon>Bryobacterales</taxon>
        <taxon>Bryobacteraceae</taxon>
        <taxon>Paludibaculum</taxon>
    </lineage>
</organism>
<feature type="chain" id="PRO_5032369132" description="SD-repeat containing protein B domain-containing protein" evidence="1">
    <location>
        <begin position="19"/>
        <end position="242"/>
    </location>
</feature>
<sequence length="242" mass="26118">MLKALVAFLVMLPSSGWACSLVACIDGGPAFSSSFTVQLKYERKPLRGGTVRIMSNGDLRFSGATDADGTLRVSKLAPGEYWMEVEFLGINAAYHCFHIAQDVSVFAKRRASYEWGRFGTPTRRVAGTLVDSQPGTGESPLWNQVHRVKRPIRGSTVIIQNPLTGVVLKTKSDADGNFVFDPLRDGQYVLRVEGGASNRDFAFVDMLVHVSSKAQGDRLILTKSDAGAGTCGGTSVQIDAVN</sequence>
<dbReference type="Gene3D" id="2.60.40.10">
    <property type="entry name" value="Immunoglobulins"/>
    <property type="match status" value="1"/>
</dbReference>
<protein>
    <recommendedName>
        <fullName evidence="4">SD-repeat containing protein B domain-containing protein</fullName>
    </recommendedName>
</protein>
<evidence type="ECO:0000313" key="3">
    <source>
        <dbReference type="Proteomes" id="UP000593892"/>
    </source>
</evidence>
<dbReference type="SUPFAM" id="SSF49478">
    <property type="entry name" value="Cna protein B-type domain"/>
    <property type="match status" value="2"/>
</dbReference>
<reference evidence="2 3" key="1">
    <citation type="submission" date="2020-10" db="EMBL/GenBank/DDBJ databases">
        <title>Complete genome sequence of Paludibaculum fermentans P105T, a facultatively anaerobic acidobacterium capable of dissimilatory Fe(III) reduction.</title>
        <authorList>
            <person name="Dedysh S.N."/>
            <person name="Beletsky A.V."/>
            <person name="Kulichevskaya I.S."/>
            <person name="Mardanov A.V."/>
            <person name="Ravin N.V."/>
        </authorList>
    </citation>
    <scope>NUCLEOTIDE SEQUENCE [LARGE SCALE GENOMIC DNA]</scope>
    <source>
        <strain evidence="2 3">P105</strain>
    </source>
</reference>
<dbReference type="PROSITE" id="PS51257">
    <property type="entry name" value="PROKAR_LIPOPROTEIN"/>
    <property type="match status" value="1"/>
</dbReference>
<keyword evidence="3" id="KW-1185">Reference proteome</keyword>
<keyword evidence="1" id="KW-0732">Signal</keyword>
<dbReference type="RefSeq" id="WP_194449104.1">
    <property type="nucleotide sequence ID" value="NZ_CP063849.1"/>
</dbReference>
<evidence type="ECO:0000256" key="1">
    <source>
        <dbReference type="SAM" id="SignalP"/>
    </source>
</evidence>
<dbReference type="EMBL" id="CP063849">
    <property type="protein sequence ID" value="QOY87435.1"/>
    <property type="molecule type" value="Genomic_DNA"/>
</dbReference>